<dbReference type="AlphaFoldDB" id="Q5IWZ0"/>
<evidence type="ECO:0000313" key="1">
    <source>
        <dbReference type="EMBL" id="AAV65358.1"/>
    </source>
</evidence>
<dbReference type="GO" id="GO:0016757">
    <property type="term" value="F:glycosyltransferase activity"/>
    <property type="evidence" value="ECO:0007669"/>
    <property type="project" value="UniProtKB-KW"/>
</dbReference>
<reference evidence="1" key="2">
    <citation type="journal article" date="2005" name="Eukaryot. Cell">
        <title>Multiple metabolic roles for the nonphotosynthetic plastid of the green alga Prototheca wickerhamii.</title>
        <authorList>
            <person name="Borza T."/>
            <person name="Popescu C.E."/>
            <person name="Lee R.W."/>
        </authorList>
    </citation>
    <scope>NUCLEOTIDE SEQUENCE</scope>
</reference>
<accession>Q5IWZ0</accession>
<dbReference type="InterPro" id="IPR050519">
    <property type="entry name" value="Glycosyltransf_28_UgtP"/>
</dbReference>
<feature type="non-terminal residue" evidence="1">
    <location>
        <position position="1"/>
    </location>
</feature>
<proteinExistence type="evidence at transcript level"/>
<protein>
    <submittedName>
        <fullName evidence="1">Plastid 1,2-diacylglycerol 3-beta-galactosyltransferase</fullName>
    </submittedName>
</protein>
<keyword evidence="1" id="KW-0328">Glycosyltransferase</keyword>
<sequence length="211" mass="22440">LKCCSQVPGASTSPHSSTCLADEMGGSTQYERHLCASSITMTSLPLASSAGRVCEPTLVASAPSWDWKFWKTGRDGLKPFLGPDASGRGTGKVALPFKPGQGKCSSGPGIRLSNSGLRLPRLAMGGGSGHGAGAYSFFMIQAPRLWPVSWRIPPKKGSAGEDKQRILILMSDTGGGHRASAQALHSGFQELYGDKYKIDVLDIWTNYTPWP</sequence>
<feature type="non-terminal residue" evidence="1">
    <location>
        <position position="211"/>
    </location>
</feature>
<dbReference type="CAZy" id="GT28">
    <property type="family name" value="Glycosyltransferase Family 28"/>
</dbReference>
<organism evidence="1">
    <name type="scientific">Prototheca wickerhamii</name>
    <dbReference type="NCBI Taxonomy" id="3111"/>
    <lineage>
        <taxon>Eukaryota</taxon>
        <taxon>Viridiplantae</taxon>
        <taxon>Chlorophyta</taxon>
        <taxon>core chlorophytes</taxon>
        <taxon>Trebouxiophyceae</taxon>
        <taxon>Chlorellales</taxon>
        <taxon>Chlorellaceae</taxon>
        <taxon>Prototheca</taxon>
    </lineage>
</organism>
<reference evidence="1" key="1">
    <citation type="submission" date="2004-05" db="EMBL/GenBank/DDBJ databases">
        <authorList>
            <person name="Borza T.C."/>
            <person name="Popescu C.E."/>
            <person name="Lee R.W."/>
        </authorList>
    </citation>
    <scope>NUCLEOTIDE SEQUENCE</scope>
</reference>
<dbReference type="EMBL" id="AY616074">
    <property type="protein sequence ID" value="AAV65358.1"/>
    <property type="molecule type" value="mRNA"/>
</dbReference>
<dbReference type="PANTHER" id="PTHR43025">
    <property type="entry name" value="MONOGALACTOSYLDIACYLGLYCEROL SYNTHASE"/>
    <property type="match status" value="1"/>
</dbReference>
<name>Q5IWZ0_PROWI</name>
<keyword evidence="1" id="KW-0808">Transferase</keyword>
<dbReference type="PANTHER" id="PTHR43025:SF3">
    <property type="entry name" value="MONOGALACTOSYLDIACYLGLYCEROL SYNTHASE 1, CHLOROPLASTIC"/>
    <property type="match status" value="1"/>
</dbReference>